<keyword evidence="4" id="KW-1185">Reference proteome</keyword>
<gene>
    <name evidence="3" type="ORF">EJ913_30660</name>
</gene>
<sequence>MRRTVRAFAVATVLGTVAFATPGFAFDVQSGGVPLSAQSVAMLANRLAARAERASMDATGPTATGPATGTPNATLTRDERMMRFMLGGQNGGRSNGAADGLTDAKTALRKR</sequence>
<evidence type="ECO:0000313" key="3">
    <source>
        <dbReference type="EMBL" id="RUQ60431.1"/>
    </source>
</evidence>
<dbReference type="Proteomes" id="UP000280346">
    <property type="component" value="Unassembled WGS sequence"/>
</dbReference>
<dbReference type="AlphaFoldDB" id="A0A433IZ99"/>
<dbReference type="RefSeq" id="WP_127005134.1">
    <property type="nucleotide sequence ID" value="NZ_JAKOAR010000088.1"/>
</dbReference>
<evidence type="ECO:0008006" key="5">
    <source>
        <dbReference type="Google" id="ProtNLM"/>
    </source>
</evidence>
<feature type="compositionally biased region" description="Low complexity" evidence="1">
    <location>
        <begin position="58"/>
        <end position="73"/>
    </location>
</feature>
<evidence type="ECO:0000256" key="1">
    <source>
        <dbReference type="SAM" id="MobiDB-lite"/>
    </source>
</evidence>
<name>A0A433IZ99_9PROT</name>
<dbReference type="EMBL" id="RZIJ01000054">
    <property type="protein sequence ID" value="RUQ60431.1"/>
    <property type="molecule type" value="Genomic_DNA"/>
</dbReference>
<feature type="region of interest" description="Disordered" evidence="1">
    <location>
        <begin position="53"/>
        <end position="73"/>
    </location>
</feature>
<evidence type="ECO:0000256" key="2">
    <source>
        <dbReference type="SAM" id="SignalP"/>
    </source>
</evidence>
<organism evidence="3 4">
    <name type="scientific">Azospirillum doebereinerae</name>
    <dbReference type="NCBI Taxonomy" id="92933"/>
    <lineage>
        <taxon>Bacteria</taxon>
        <taxon>Pseudomonadati</taxon>
        <taxon>Pseudomonadota</taxon>
        <taxon>Alphaproteobacteria</taxon>
        <taxon>Rhodospirillales</taxon>
        <taxon>Azospirillaceae</taxon>
        <taxon>Azospirillum</taxon>
    </lineage>
</organism>
<feature type="region of interest" description="Disordered" evidence="1">
    <location>
        <begin position="86"/>
        <end position="111"/>
    </location>
</feature>
<protein>
    <recommendedName>
        <fullName evidence="5">DUF4148 domain-containing protein</fullName>
    </recommendedName>
</protein>
<feature type="signal peptide" evidence="2">
    <location>
        <begin position="1"/>
        <end position="25"/>
    </location>
</feature>
<keyword evidence="2" id="KW-0732">Signal</keyword>
<accession>A0A433IZ99</accession>
<comment type="caution">
    <text evidence="3">The sequence shown here is derived from an EMBL/GenBank/DDBJ whole genome shotgun (WGS) entry which is preliminary data.</text>
</comment>
<feature type="chain" id="PRO_5019361825" description="DUF4148 domain-containing protein" evidence="2">
    <location>
        <begin position="26"/>
        <end position="111"/>
    </location>
</feature>
<reference evidence="3 4" key="1">
    <citation type="submission" date="2018-12" db="EMBL/GenBank/DDBJ databases">
        <authorList>
            <person name="Yang Y."/>
        </authorList>
    </citation>
    <scope>NUCLEOTIDE SEQUENCE [LARGE SCALE GENOMIC DNA]</scope>
    <source>
        <strain evidence="3 4">GSF71</strain>
    </source>
</reference>
<evidence type="ECO:0000313" key="4">
    <source>
        <dbReference type="Proteomes" id="UP000280346"/>
    </source>
</evidence>
<proteinExistence type="predicted"/>